<feature type="domain" description="AAA-ATPase-like" evidence="1">
    <location>
        <begin position="9"/>
        <end position="232"/>
    </location>
</feature>
<dbReference type="Pfam" id="PF08011">
    <property type="entry name" value="PDDEXK_9"/>
    <property type="match status" value="1"/>
</dbReference>
<protein>
    <submittedName>
        <fullName evidence="2">AAA family ATPase</fullName>
    </submittedName>
</protein>
<dbReference type="AlphaFoldDB" id="A0AAJ3FBI6"/>
<dbReference type="PANTHER" id="PTHR34825">
    <property type="entry name" value="CONSERVED PROTEIN, WITH A WEAK D-GALACTARATE DEHYDRATASE/ALTRONATE HYDROLASE DOMAIN"/>
    <property type="match status" value="1"/>
</dbReference>
<dbReference type="InterPro" id="IPR018631">
    <property type="entry name" value="AAA-ATPase-like_dom"/>
</dbReference>
<gene>
    <name evidence="2" type="ORF">G4993_03780</name>
</gene>
<dbReference type="InterPro" id="IPR012547">
    <property type="entry name" value="PDDEXK_9"/>
</dbReference>
<evidence type="ECO:0000259" key="1">
    <source>
        <dbReference type="Pfam" id="PF09820"/>
    </source>
</evidence>
<dbReference type="InterPro" id="IPR027417">
    <property type="entry name" value="P-loop_NTPase"/>
</dbReference>
<proteinExistence type="predicted"/>
<evidence type="ECO:0000313" key="2">
    <source>
        <dbReference type="EMBL" id="NSI57520.1"/>
    </source>
</evidence>
<dbReference type="EMBL" id="JAAIRV010000004">
    <property type="protein sequence ID" value="NSI57520.1"/>
    <property type="molecule type" value="Genomic_DNA"/>
</dbReference>
<name>A0AAJ3FBI6_MEDGN</name>
<dbReference type="SUPFAM" id="SSF52540">
    <property type="entry name" value="P-loop containing nucleoside triphosphate hydrolases"/>
    <property type="match status" value="1"/>
</dbReference>
<dbReference type="RefSeq" id="WP_173877938.1">
    <property type="nucleotide sequence ID" value="NZ_JAAIMR010000004.1"/>
</dbReference>
<dbReference type="PANTHER" id="PTHR34825:SF1">
    <property type="entry name" value="AAA-ATPASE-LIKE DOMAIN-CONTAINING PROTEIN"/>
    <property type="match status" value="1"/>
</dbReference>
<dbReference type="Pfam" id="PF09820">
    <property type="entry name" value="AAA-ATPase_like"/>
    <property type="match status" value="1"/>
</dbReference>
<sequence length="563" mass="65779">MVKERKRLPVGVENFEQIINDNYYYVDKTGLISELLRNGGMVNLFTRPRRFGKTLNMSMLEHFFSIEGEQSIFNGLEISKDTKLCKEYMGKYPVISISLKGINAATYETAFDFAVQLMQRTAEEFQFLSDSEYLSEHDKSVYRELLDSNMSETVFCGGLKILSKLLEKHYRLKVILLIDEYDVPLAKAFENGYYDQMIFLIRNLLEQALKTNNSLKFAVMTGCMRISKESIFTGLNNLKVLSITDERYDEYFGFTDTEVKEMLKYYETEDHYEEIKNWYDGYQFGGVEVYCPWDVLNYCDKLKDHADSFPENYWINTSSNDAVRKFIQMSDNLKTKREIETLLAGEEIIKEIHQELTYPEMYRSLENVWSLLFMTGYLTQRGRVDAKRYKLAIPNLEIRDIFETQIMEYFKESVAKDGDTLSRFCDALKNGEETKVGEIFESYLKKTISIRDTFVRKASKENFYHGILLGILGVKEEWYVSSNQESGEGYSDILVETENSETVILIEVKYANDGNLDQACERALQQIEEKKYDEELRENGVDKILKYGIACYMKRCKVKQAEK</sequence>
<accession>A0AAJ3FBI6</accession>
<reference evidence="2" key="1">
    <citation type="journal article" date="2020" name="Cell Host Microbe">
        <title>Functional and Genomic Variation between Human-Derived Isolates of Lachnospiraceae Reveals Inter- and Intra-Species Diversity.</title>
        <authorList>
            <person name="Sorbara M.T."/>
            <person name="Littmann E.R."/>
            <person name="Fontana E."/>
            <person name="Moody T.U."/>
            <person name="Kohout C.E."/>
            <person name="Gjonbalaj M."/>
            <person name="Eaton V."/>
            <person name="Seok R."/>
            <person name="Leiner I.M."/>
            <person name="Pamer E.G."/>
        </authorList>
    </citation>
    <scope>NUCLEOTIDE SEQUENCE</scope>
    <source>
        <strain evidence="2">MSK.15.32</strain>
    </source>
</reference>
<comment type="caution">
    <text evidence="2">The sequence shown here is derived from an EMBL/GenBank/DDBJ whole genome shotgun (WGS) entry which is preliminary data.</text>
</comment>
<dbReference type="Proteomes" id="UP001296580">
    <property type="component" value="Unassembled WGS sequence"/>
</dbReference>
<reference evidence="2" key="2">
    <citation type="submission" date="2020-02" db="EMBL/GenBank/DDBJ databases">
        <authorList>
            <person name="Littmann E."/>
            <person name="Sorbara M."/>
        </authorList>
    </citation>
    <scope>NUCLEOTIDE SEQUENCE</scope>
    <source>
        <strain evidence="2">MSK.15.32</strain>
    </source>
</reference>
<evidence type="ECO:0000313" key="3">
    <source>
        <dbReference type="Proteomes" id="UP001296580"/>
    </source>
</evidence>
<organism evidence="2 3">
    <name type="scientific">Mediterraneibacter gnavus</name>
    <name type="common">Ruminococcus gnavus</name>
    <dbReference type="NCBI Taxonomy" id="33038"/>
    <lineage>
        <taxon>Bacteria</taxon>
        <taxon>Bacillati</taxon>
        <taxon>Bacillota</taxon>
        <taxon>Clostridia</taxon>
        <taxon>Lachnospirales</taxon>
        <taxon>Lachnospiraceae</taxon>
        <taxon>Mediterraneibacter</taxon>
    </lineage>
</organism>